<protein>
    <submittedName>
        <fullName evidence="1">RNA-directed DNA polymerase, eukaryota</fullName>
    </submittedName>
</protein>
<feature type="non-terminal residue" evidence="1">
    <location>
        <position position="1"/>
    </location>
</feature>
<sequence>TGGSNASTQFGEVMEHELRMKREAAEKAFEAQAEKDRTVTRLEELRFLATSTKDLDDVDAYWIKKQKRLIRNKMKNDLGAEEDEDEGFYENKEAIKTWTANRFMVQKQAKDDLLQALADWDIKAENISQLILNLVSLWTRFNMQFGNVMASTSSLLKLIGRHLIVLTESFFNGQKWRKWIGACRTEHFDRTDRTGPNVFRSGPWSGVLDQFGLRSGLTKNPKIMACRTGPDRRPTRTGPFRSGPRYGVLDQIGLGLKINLSKSRLFGVGVPEADVEMVASSLGCTHDFVPFMYLGLLVGVEKASAALENHAVILPPTPIVTKAVITIQREETGLRHLACREAIQATKSTVSQNQKDTSPQKTI</sequence>
<keyword evidence="1" id="KW-0695">RNA-directed DNA polymerase</keyword>
<evidence type="ECO:0000313" key="1">
    <source>
        <dbReference type="EMBL" id="GFA11311.1"/>
    </source>
</evidence>
<comment type="caution">
    <text evidence="1">The sequence shown here is derived from an EMBL/GenBank/DDBJ whole genome shotgun (WGS) entry which is preliminary data.</text>
</comment>
<proteinExistence type="predicted"/>
<accession>A0A699J5F4</accession>
<gene>
    <name evidence="1" type="ORF">Tci_583283</name>
</gene>
<dbReference type="EMBL" id="BKCJ010370874">
    <property type="protein sequence ID" value="GFA11311.1"/>
    <property type="molecule type" value="Genomic_DNA"/>
</dbReference>
<dbReference type="GO" id="GO:0003964">
    <property type="term" value="F:RNA-directed DNA polymerase activity"/>
    <property type="evidence" value="ECO:0007669"/>
    <property type="project" value="UniProtKB-KW"/>
</dbReference>
<organism evidence="1">
    <name type="scientific">Tanacetum cinerariifolium</name>
    <name type="common">Dalmatian daisy</name>
    <name type="synonym">Chrysanthemum cinerariifolium</name>
    <dbReference type="NCBI Taxonomy" id="118510"/>
    <lineage>
        <taxon>Eukaryota</taxon>
        <taxon>Viridiplantae</taxon>
        <taxon>Streptophyta</taxon>
        <taxon>Embryophyta</taxon>
        <taxon>Tracheophyta</taxon>
        <taxon>Spermatophyta</taxon>
        <taxon>Magnoliopsida</taxon>
        <taxon>eudicotyledons</taxon>
        <taxon>Gunneridae</taxon>
        <taxon>Pentapetalae</taxon>
        <taxon>asterids</taxon>
        <taxon>campanulids</taxon>
        <taxon>Asterales</taxon>
        <taxon>Asteraceae</taxon>
        <taxon>Asteroideae</taxon>
        <taxon>Anthemideae</taxon>
        <taxon>Anthemidinae</taxon>
        <taxon>Tanacetum</taxon>
    </lineage>
</organism>
<name>A0A699J5F4_TANCI</name>
<keyword evidence="1" id="KW-0808">Transferase</keyword>
<dbReference type="AlphaFoldDB" id="A0A699J5F4"/>
<keyword evidence="1" id="KW-0548">Nucleotidyltransferase</keyword>
<reference evidence="1" key="1">
    <citation type="journal article" date="2019" name="Sci. Rep.">
        <title>Draft genome of Tanacetum cinerariifolium, the natural source of mosquito coil.</title>
        <authorList>
            <person name="Yamashiro T."/>
            <person name="Shiraishi A."/>
            <person name="Satake H."/>
            <person name="Nakayama K."/>
        </authorList>
    </citation>
    <scope>NUCLEOTIDE SEQUENCE</scope>
</reference>